<accession>A0A1G7DW06</accession>
<dbReference type="SMART" id="SM00849">
    <property type="entry name" value="Lactamase_B"/>
    <property type="match status" value="1"/>
</dbReference>
<dbReference type="InterPro" id="IPR036866">
    <property type="entry name" value="RibonucZ/Hydroxyglut_hydro"/>
</dbReference>
<dbReference type="STRING" id="227084.SAMN05421855_1011194"/>
<name>A0A1G7DW06_9FLAO</name>
<reference evidence="4 5" key="1">
    <citation type="submission" date="2016-10" db="EMBL/GenBank/DDBJ databases">
        <authorList>
            <person name="de Groot N.N."/>
        </authorList>
    </citation>
    <scope>NUCLEOTIDE SEQUENCE [LARGE SCALE GENOMIC DNA]</scope>
    <source>
        <strain evidence="4 5">DSM 16195</strain>
    </source>
</reference>
<proteinExistence type="inferred from homology"/>
<gene>
    <name evidence="4" type="ORF">SAMN05421855_1011194</name>
</gene>
<comment type="similarity">
    <text evidence="1">Belongs to the metallo-beta-lactamase superfamily. Class-B beta-lactamase family.</text>
</comment>
<evidence type="ECO:0000313" key="4">
    <source>
        <dbReference type="EMBL" id="SDE55390.1"/>
    </source>
</evidence>
<feature type="domain" description="Metallo-beta-lactamase" evidence="3">
    <location>
        <begin position="60"/>
        <end position="280"/>
    </location>
</feature>
<keyword evidence="2" id="KW-0732">Signal</keyword>
<evidence type="ECO:0000256" key="2">
    <source>
        <dbReference type="SAM" id="SignalP"/>
    </source>
</evidence>
<dbReference type="OrthoDB" id="9769598at2"/>
<dbReference type="InterPro" id="IPR001279">
    <property type="entry name" value="Metallo-B-lactamas"/>
</dbReference>
<dbReference type="Proteomes" id="UP000199321">
    <property type="component" value="Unassembled WGS sequence"/>
</dbReference>
<dbReference type="Pfam" id="PF00753">
    <property type="entry name" value="Lactamase_B"/>
    <property type="match status" value="1"/>
</dbReference>
<evidence type="ECO:0000256" key="1">
    <source>
        <dbReference type="ARBA" id="ARBA00005250"/>
    </source>
</evidence>
<dbReference type="PANTHER" id="PTHR42951">
    <property type="entry name" value="METALLO-BETA-LACTAMASE DOMAIN-CONTAINING"/>
    <property type="match status" value="1"/>
</dbReference>
<dbReference type="RefSeq" id="WP_093141767.1">
    <property type="nucleotide sequence ID" value="NZ_BMWO01000001.1"/>
</dbReference>
<evidence type="ECO:0000313" key="5">
    <source>
        <dbReference type="Proteomes" id="UP000199321"/>
    </source>
</evidence>
<sequence length="351" mass="39005">MPQRIALVFVLLISSFYASAQTDAELDSKSKEGQEMQAGAKNNVGIIRVKDSIYMIKGRGGNIGVCVGENGVFMIDDKFPETSSSVIQKLNTITSKPIELLVNTHHHGDHTGGNAYMASSGALIFSQENARKRILATYTNAAKKIYDQKIDSIIERQGSKISSEEVRKNEMRSAEKVIGTLEEFVDIPNGALPVVTFPKNISFYYNNEKIEVTHTPRAHTDGDAMVYFTKSNVLHTGDAYISNGYPFIDAKNGGSFSGYMDGLNKILSIADKDTKIIPGHGEIASIEDVKYLISMFRFLKGQIKYQIVAKKTEDEVVAMRELTKEYDDKGFGDNFITTESFIRTLYKELSK</sequence>
<dbReference type="EMBL" id="FNBA01000001">
    <property type="protein sequence ID" value="SDE55390.1"/>
    <property type="molecule type" value="Genomic_DNA"/>
</dbReference>
<keyword evidence="5" id="KW-1185">Reference proteome</keyword>
<dbReference type="SUPFAM" id="SSF56281">
    <property type="entry name" value="Metallo-hydrolase/oxidoreductase"/>
    <property type="match status" value="1"/>
</dbReference>
<dbReference type="GO" id="GO:0017001">
    <property type="term" value="P:antibiotic catabolic process"/>
    <property type="evidence" value="ECO:0007669"/>
    <property type="project" value="UniProtKB-ARBA"/>
</dbReference>
<dbReference type="Gene3D" id="3.60.15.10">
    <property type="entry name" value="Ribonuclease Z/Hydroxyacylglutathione hydrolase-like"/>
    <property type="match status" value="1"/>
</dbReference>
<dbReference type="PANTHER" id="PTHR42951:SF4">
    <property type="entry name" value="ACYL-COENZYME A THIOESTERASE MBLAC2"/>
    <property type="match status" value="1"/>
</dbReference>
<evidence type="ECO:0000259" key="3">
    <source>
        <dbReference type="SMART" id="SM00849"/>
    </source>
</evidence>
<dbReference type="AlphaFoldDB" id="A0A1G7DW06"/>
<feature type="chain" id="PRO_5011472061" evidence="2">
    <location>
        <begin position="21"/>
        <end position="351"/>
    </location>
</feature>
<dbReference type="CDD" id="cd16282">
    <property type="entry name" value="metallo-hydrolase-like_MBL-fold"/>
    <property type="match status" value="1"/>
</dbReference>
<dbReference type="InterPro" id="IPR050855">
    <property type="entry name" value="NDM-1-like"/>
</dbReference>
<organism evidence="4 5">
    <name type="scientific">Ulvibacter litoralis</name>
    <dbReference type="NCBI Taxonomy" id="227084"/>
    <lineage>
        <taxon>Bacteria</taxon>
        <taxon>Pseudomonadati</taxon>
        <taxon>Bacteroidota</taxon>
        <taxon>Flavobacteriia</taxon>
        <taxon>Flavobacteriales</taxon>
        <taxon>Flavobacteriaceae</taxon>
        <taxon>Ulvibacter</taxon>
    </lineage>
</organism>
<protein>
    <submittedName>
        <fullName evidence="4">Glyoxylase, beta-lactamase superfamily II</fullName>
    </submittedName>
</protein>
<feature type="signal peptide" evidence="2">
    <location>
        <begin position="1"/>
        <end position="20"/>
    </location>
</feature>